<protein>
    <submittedName>
        <fullName evidence="2 3">Uncharacterized protein</fullName>
    </submittedName>
</protein>
<organism evidence="3 4">
    <name type="scientific">Helobdella robusta</name>
    <name type="common">Californian leech</name>
    <dbReference type="NCBI Taxonomy" id="6412"/>
    <lineage>
        <taxon>Eukaryota</taxon>
        <taxon>Metazoa</taxon>
        <taxon>Spiralia</taxon>
        <taxon>Lophotrochozoa</taxon>
        <taxon>Annelida</taxon>
        <taxon>Clitellata</taxon>
        <taxon>Hirudinea</taxon>
        <taxon>Rhynchobdellida</taxon>
        <taxon>Glossiphoniidae</taxon>
        <taxon>Helobdella</taxon>
    </lineage>
</organism>
<dbReference type="GeneID" id="20205181"/>
<reference evidence="4" key="1">
    <citation type="submission" date="2012-12" db="EMBL/GenBank/DDBJ databases">
        <authorList>
            <person name="Hellsten U."/>
            <person name="Grimwood J."/>
            <person name="Chapman J.A."/>
            <person name="Shapiro H."/>
            <person name="Aerts A."/>
            <person name="Otillar R.P."/>
            <person name="Terry A.Y."/>
            <person name="Boore J.L."/>
            <person name="Simakov O."/>
            <person name="Marletaz F."/>
            <person name="Cho S.-J."/>
            <person name="Edsinger-Gonzales E."/>
            <person name="Havlak P."/>
            <person name="Kuo D.-H."/>
            <person name="Larsson T."/>
            <person name="Lv J."/>
            <person name="Arendt D."/>
            <person name="Savage R."/>
            <person name="Osoegawa K."/>
            <person name="de Jong P."/>
            <person name="Lindberg D.R."/>
            <person name="Seaver E.C."/>
            <person name="Weisblat D.A."/>
            <person name="Putnam N.H."/>
            <person name="Grigoriev I.V."/>
            <person name="Rokhsar D.S."/>
        </authorList>
    </citation>
    <scope>NUCLEOTIDE SEQUENCE</scope>
</reference>
<dbReference type="eggNOG" id="KOG4193">
    <property type="taxonomic scope" value="Eukaryota"/>
</dbReference>
<dbReference type="Proteomes" id="UP000015101">
    <property type="component" value="Unassembled WGS sequence"/>
</dbReference>
<dbReference type="AlphaFoldDB" id="T1F8N2"/>
<reference evidence="3" key="3">
    <citation type="submission" date="2015-06" db="UniProtKB">
        <authorList>
            <consortium name="EnsemblMetazoa"/>
        </authorList>
    </citation>
    <scope>IDENTIFICATION</scope>
</reference>
<dbReference type="EMBL" id="KB096785">
    <property type="protein sequence ID" value="ESO01391.1"/>
    <property type="molecule type" value="Genomic_DNA"/>
</dbReference>
<proteinExistence type="predicted"/>
<feature type="region of interest" description="Disordered" evidence="1">
    <location>
        <begin position="150"/>
        <end position="186"/>
    </location>
</feature>
<dbReference type="CTD" id="20205181"/>
<keyword evidence="4" id="KW-1185">Reference proteome</keyword>
<evidence type="ECO:0000313" key="3">
    <source>
        <dbReference type="EnsemblMetazoa" id="HelroP174947"/>
    </source>
</evidence>
<dbReference type="EnsemblMetazoa" id="HelroT174947">
    <property type="protein sequence ID" value="HelroP174947"/>
    <property type="gene ID" value="HelroG174947"/>
</dbReference>
<evidence type="ECO:0000256" key="1">
    <source>
        <dbReference type="SAM" id="MobiDB-lite"/>
    </source>
</evidence>
<reference evidence="2 4" key="2">
    <citation type="journal article" date="2013" name="Nature">
        <title>Insights into bilaterian evolution from three spiralian genomes.</title>
        <authorList>
            <person name="Simakov O."/>
            <person name="Marletaz F."/>
            <person name="Cho S.J."/>
            <person name="Edsinger-Gonzales E."/>
            <person name="Havlak P."/>
            <person name="Hellsten U."/>
            <person name="Kuo D.H."/>
            <person name="Larsson T."/>
            <person name="Lv J."/>
            <person name="Arendt D."/>
            <person name="Savage R."/>
            <person name="Osoegawa K."/>
            <person name="de Jong P."/>
            <person name="Grimwood J."/>
            <person name="Chapman J.A."/>
            <person name="Shapiro H."/>
            <person name="Aerts A."/>
            <person name="Otillar R.P."/>
            <person name="Terry A.Y."/>
            <person name="Boore J.L."/>
            <person name="Grigoriev I.V."/>
            <person name="Lindberg D.R."/>
            <person name="Seaver E.C."/>
            <person name="Weisblat D.A."/>
            <person name="Putnam N.H."/>
            <person name="Rokhsar D.S."/>
        </authorList>
    </citation>
    <scope>NUCLEOTIDE SEQUENCE</scope>
</reference>
<dbReference type="KEGG" id="hro:HELRODRAFT_174947"/>
<evidence type="ECO:0000313" key="2">
    <source>
        <dbReference type="EMBL" id="ESO01391.1"/>
    </source>
</evidence>
<sequence>MSKNSLPSDLNKKQWESNLVRFEAAKNSKKYAKIVDSLDQMNKMPTEQHILDRFKCWAANVKSRQERVVIVVKEVKIWKKLNLPIQKGKSTVERKIENVLNKYEKNSRKPGTQDFTNLFNMSSNGRAGYCTTIEDTQGVHPRKLKLIKQKVSQDTKDDLNSEDEEQQKEKQDSDSGSQDSDAQKEEEEIVWRDDMAFLHHLITCYRQFKKTGCFPKVNFRTLPNISNAR</sequence>
<dbReference type="EMBL" id="AMQM01005091">
    <property type="status" value="NOT_ANNOTATED_CDS"/>
    <property type="molecule type" value="Genomic_DNA"/>
</dbReference>
<evidence type="ECO:0000313" key="4">
    <source>
        <dbReference type="Proteomes" id="UP000015101"/>
    </source>
</evidence>
<name>T1F8N2_HELRO</name>
<accession>T1F8N2</accession>
<dbReference type="InParanoid" id="T1F8N2"/>
<dbReference type="RefSeq" id="XP_009020627.1">
    <property type="nucleotide sequence ID" value="XM_009022379.1"/>
</dbReference>
<dbReference type="HOGENOM" id="CLU_101923_0_0_1"/>
<gene>
    <name evidence="3" type="primary">20205181</name>
    <name evidence="2" type="ORF">HELRODRAFT_174947</name>
</gene>